<organism evidence="1 2">
    <name type="scientific">Rhizoctonia solani</name>
    <dbReference type="NCBI Taxonomy" id="456999"/>
    <lineage>
        <taxon>Eukaryota</taxon>
        <taxon>Fungi</taxon>
        <taxon>Dikarya</taxon>
        <taxon>Basidiomycota</taxon>
        <taxon>Agaricomycotina</taxon>
        <taxon>Agaricomycetes</taxon>
        <taxon>Cantharellales</taxon>
        <taxon>Ceratobasidiaceae</taxon>
        <taxon>Rhizoctonia</taxon>
    </lineage>
</organism>
<protein>
    <submittedName>
        <fullName evidence="1">Uncharacterized protein</fullName>
    </submittedName>
</protein>
<evidence type="ECO:0000313" key="1">
    <source>
        <dbReference type="EMBL" id="CAE7076355.1"/>
    </source>
</evidence>
<proteinExistence type="predicted"/>
<dbReference type="Proteomes" id="UP000663827">
    <property type="component" value="Unassembled WGS sequence"/>
</dbReference>
<dbReference type="AlphaFoldDB" id="A0A8H3DWL1"/>
<sequence length="71" mass="7849">MTILASLSFRRACIAQGQGFTIVSQRVCRPPIPSVSMNDVDDAIRSFISVGADDQELEVRFGVFALQKLEF</sequence>
<name>A0A8H3DWL1_9AGAM</name>
<reference evidence="1" key="1">
    <citation type="submission" date="2021-01" db="EMBL/GenBank/DDBJ databases">
        <authorList>
            <person name="Kaushik A."/>
        </authorList>
    </citation>
    <scope>NUCLEOTIDE SEQUENCE</scope>
    <source>
        <strain evidence="1">AG5</strain>
    </source>
</reference>
<comment type="caution">
    <text evidence="1">The sequence shown here is derived from an EMBL/GenBank/DDBJ whole genome shotgun (WGS) entry which is preliminary data.</text>
</comment>
<accession>A0A8H3DWL1</accession>
<evidence type="ECO:0000313" key="2">
    <source>
        <dbReference type="Proteomes" id="UP000663827"/>
    </source>
</evidence>
<dbReference type="EMBL" id="CAJNJQ010000407">
    <property type="protein sequence ID" value="CAE7076355.1"/>
    <property type="molecule type" value="Genomic_DNA"/>
</dbReference>
<gene>
    <name evidence="1" type="ORF">RDB_LOCUS19992</name>
</gene>